<evidence type="ECO:0000259" key="1">
    <source>
        <dbReference type="PROSITE" id="PS50883"/>
    </source>
</evidence>
<comment type="caution">
    <text evidence="2">The sequence shown here is derived from an EMBL/GenBank/DDBJ whole genome shotgun (WGS) entry which is preliminary data.</text>
</comment>
<evidence type="ECO:0000313" key="2">
    <source>
        <dbReference type="EMBL" id="OIQ74073.1"/>
    </source>
</evidence>
<dbReference type="PROSITE" id="PS50883">
    <property type="entry name" value="EAL"/>
    <property type="match status" value="1"/>
</dbReference>
<dbReference type="InterPro" id="IPR001633">
    <property type="entry name" value="EAL_dom"/>
</dbReference>
<organism evidence="2">
    <name type="scientific">mine drainage metagenome</name>
    <dbReference type="NCBI Taxonomy" id="410659"/>
    <lineage>
        <taxon>unclassified sequences</taxon>
        <taxon>metagenomes</taxon>
        <taxon>ecological metagenomes</taxon>
    </lineage>
</organism>
<proteinExistence type="predicted"/>
<dbReference type="Gene3D" id="3.20.20.450">
    <property type="entry name" value="EAL domain"/>
    <property type="match status" value="1"/>
</dbReference>
<dbReference type="CDD" id="cd01948">
    <property type="entry name" value="EAL"/>
    <property type="match status" value="1"/>
</dbReference>
<gene>
    <name evidence="2" type="primary">dosP_15</name>
    <name evidence="2" type="ORF">GALL_442860</name>
</gene>
<name>A0A1J5PRE9_9ZZZZ</name>
<dbReference type="SUPFAM" id="SSF141868">
    <property type="entry name" value="EAL domain-like"/>
    <property type="match status" value="1"/>
</dbReference>
<reference evidence="2" key="1">
    <citation type="submission" date="2016-10" db="EMBL/GenBank/DDBJ databases">
        <title>Sequence of Gallionella enrichment culture.</title>
        <authorList>
            <person name="Poehlein A."/>
            <person name="Muehling M."/>
            <person name="Daniel R."/>
        </authorList>
    </citation>
    <scope>NUCLEOTIDE SEQUENCE</scope>
</reference>
<dbReference type="InterPro" id="IPR050706">
    <property type="entry name" value="Cyclic-di-GMP_PDE-like"/>
</dbReference>
<sequence>MWPDVAAAELATLAALPGMLACATLRPDVDGVFQIESLAGNAELGALLRSAELAPRLDPAHPAGRGLVAAAWRGARIERSSSYLDDVRTQAWHEALRVQRVRSIVAIPVAADAQRSDMILVLLGAFPRQFDASPMQHFAQGLQRRWRELRASRQRRLPHAVLQQDLAQSYRERLFSGGLEMQVQPIVDLHSGALRKVEALARLRLDDGALVPPGMFLPLLGNAELERLFRLGLEQALAMLREWDTQGLHVELSLNLPPSTLLAADCANWIGDALRAHGVAAPRLTLELLESESVDDASFADAVARLQPLGVRFAMDDLGAGYSSLTRLATLPFDTLKVDQTLAAQLHTRPIDTLRLMSTLIQVGHDTRRCVVIEGLEDEALIEAARVLGAHEGQGYAYARPMPAGALPAWAAQRTVRSQAHTRPRTPLGRLARQLRGRRHGAVDDVALQRLAEEVVAAAPERAGA</sequence>
<dbReference type="GO" id="GO:0071111">
    <property type="term" value="F:cyclic-guanylate-specific phosphodiesterase activity"/>
    <property type="evidence" value="ECO:0007669"/>
    <property type="project" value="UniProtKB-EC"/>
</dbReference>
<dbReference type="PANTHER" id="PTHR33121:SF70">
    <property type="entry name" value="SIGNALING PROTEIN YKOW"/>
    <property type="match status" value="1"/>
</dbReference>
<keyword evidence="2" id="KW-0378">Hydrolase</keyword>
<dbReference type="EMBL" id="MLJW01002633">
    <property type="protein sequence ID" value="OIQ74073.1"/>
    <property type="molecule type" value="Genomic_DNA"/>
</dbReference>
<dbReference type="PANTHER" id="PTHR33121">
    <property type="entry name" value="CYCLIC DI-GMP PHOSPHODIESTERASE PDEF"/>
    <property type="match status" value="1"/>
</dbReference>
<dbReference type="AlphaFoldDB" id="A0A1J5PRE9"/>
<protein>
    <submittedName>
        <fullName evidence="2">Oxygen sensor protein DosP</fullName>
        <ecNumber evidence="2">3.1.4.52</ecNumber>
    </submittedName>
</protein>
<dbReference type="EC" id="3.1.4.52" evidence="2"/>
<feature type="domain" description="EAL" evidence="1">
    <location>
        <begin position="163"/>
        <end position="415"/>
    </location>
</feature>
<dbReference type="InterPro" id="IPR035919">
    <property type="entry name" value="EAL_sf"/>
</dbReference>
<accession>A0A1J5PRE9</accession>
<dbReference type="SMART" id="SM00052">
    <property type="entry name" value="EAL"/>
    <property type="match status" value="1"/>
</dbReference>
<dbReference type="Pfam" id="PF00563">
    <property type="entry name" value="EAL"/>
    <property type="match status" value="1"/>
</dbReference>